<accession>A0A1Y5PHQ3</accession>
<proteinExistence type="predicted"/>
<reference evidence="2" key="1">
    <citation type="submission" date="2016-03" db="EMBL/GenBank/DDBJ databases">
        <authorList>
            <person name="Ploux O."/>
        </authorList>
    </citation>
    <scope>NUCLEOTIDE SEQUENCE</scope>
    <source>
        <strain evidence="2">UC10</strain>
    </source>
</reference>
<evidence type="ECO:0000313" key="2">
    <source>
        <dbReference type="EMBL" id="SBS75458.1"/>
    </source>
</evidence>
<gene>
    <name evidence="2" type="ORF">MHPYR_230028</name>
</gene>
<sequence>MRANIMSAWLCATGAEVAVALAGAVGAGDCAASLAELLHAPMAATAASATTALAKVLGLFTSTSLSSRWTLRSTGPRLLGPDRDGLVVL</sequence>
<evidence type="ECO:0000256" key="1">
    <source>
        <dbReference type="SAM" id="Phobius"/>
    </source>
</evidence>
<keyword evidence="1" id="KW-1133">Transmembrane helix</keyword>
<keyword evidence="1" id="KW-0812">Transmembrane</keyword>
<feature type="transmembrane region" description="Helical" evidence="1">
    <location>
        <begin position="42"/>
        <end position="62"/>
    </location>
</feature>
<dbReference type="AlphaFoldDB" id="A0A1Y5PHQ3"/>
<keyword evidence="1" id="KW-0472">Membrane</keyword>
<name>A0A1Y5PHQ3_9MYCO</name>
<dbReference type="EMBL" id="FLQS01000016">
    <property type="protein sequence ID" value="SBS75458.1"/>
    <property type="molecule type" value="Genomic_DNA"/>
</dbReference>
<organism evidence="2">
    <name type="scientific">uncultured Mycobacterium sp</name>
    <dbReference type="NCBI Taxonomy" id="171292"/>
    <lineage>
        <taxon>Bacteria</taxon>
        <taxon>Bacillati</taxon>
        <taxon>Actinomycetota</taxon>
        <taxon>Actinomycetes</taxon>
        <taxon>Mycobacteriales</taxon>
        <taxon>Mycobacteriaceae</taxon>
        <taxon>Mycobacterium</taxon>
        <taxon>environmental samples</taxon>
    </lineage>
</organism>
<protein>
    <submittedName>
        <fullName evidence="2">Uncharacterized protein</fullName>
    </submittedName>
</protein>